<evidence type="ECO:0000259" key="5">
    <source>
        <dbReference type="Pfam" id="PF00291"/>
    </source>
</evidence>
<comment type="caution">
    <text evidence="6">The sequence shown here is derived from an EMBL/GenBank/DDBJ whole genome shotgun (WGS) entry which is preliminary data.</text>
</comment>
<sequence length="338" mass="36502">MIAEELWDLTNGASFVSLGGLAPGVDIILKLEGLNPAGSIKLKTAREMICAAEASGRIRRGSELIESTSGSLGIALAIISAARGYPLTLVTDPNTADRTIHHMRALGARIVVVKERDANGGYLQRRIEYIQNRIAQDENLVWLNQYANPANVDAHRKHTINEILDECGTPDWLFVGAGTTGTLMGCVEGLRAREAHTQVVAVDSVGSVTFDTPPQRRYIPGLGTSRRPEIFVDHDSLMKVLIPETDTVRMCRRIAAERGLLIGGSTGTVLAAVAGMADRIDIGSRVLAISPDLGERYLDTIYNDAWVISHLGEQALDPSVPLAPRFLTDYLTLGVARA</sequence>
<feature type="domain" description="Tryptophan synthase beta chain-like PALP" evidence="5">
    <location>
        <begin position="18"/>
        <end position="292"/>
    </location>
</feature>
<dbReference type="InterPro" id="IPR023927">
    <property type="entry name" value="SbnA"/>
</dbReference>
<evidence type="ECO:0000256" key="3">
    <source>
        <dbReference type="ARBA" id="ARBA00022679"/>
    </source>
</evidence>
<evidence type="ECO:0000256" key="2">
    <source>
        <dbReference type="ARBA" id="ARBA00011738"/>
    </source>
</evidence>
<keyword evidence="7" id="KW-1185">Reference proteome</keyword>
<dbReference type="NCBIfam" id="TIGR03945">
    <property type="entry name" value="PLP_SbnA_fam"/>
    <property type="match status" value="1"/>
</dbReference>
<keyword evidence="3" id="KW-0808">Transferase</keyword>
<comment type="cofactor">
    <cofactor evidence="1">
        <name>pyridoxal 5'-phosphate</name>
        <dbReference type="ChEBI" id="CHEBI:597326"/>
    </cofactor>
</comment>
<dbReference type="CDD" id="cd01561">
    <property type="entry name" value="CBS_like"/>
    <property type="match status" value="1"/>
</dbReference>
<dbReference type="EMBL" id="BOPC01000054">
    <property type="protein sequence ID" value="GIJ28763.1"/>
    <property type="molecule type" value="Genomic_DNA"/>
</dbReference>
<evidence type="ECO:0000256" key="1">
    <source>
        <dbReference type="ARBA" id="ARBA00001933"/>
    </source>
</evidence>
<dbReference type="Pfam" id="PF00291">
    <property type="entry name" value="PALP"/>
    <property type="match status" value="1"/>
</dbReference>
<dbReference type="SUPFAM" id="SSF53686">
    <property type="entry name" value="Tryptophan synthase beta subunit-like PLP-dependent enzymes"/>
    <property type="match status" value="1"/>
</dbReference>
<dbReference type="InterPro" id="IPR001926">
    <property type="entry name" value="TrpB-like_PALP"/>
</dbReference>
<reference evidence="6 7" key="1">
    <citation type="submission" date="2021-01" db="EMBL/GenBank/DDBJ databases">
        <title>Whole genome shotgun sequence of Verrucosispora qiuiae NBRC 106684.</title>
        <authorList>
            <person name="Komaki H."/>
            <person name="Tamura T."/>
        </authorList>
    </citation>
    <scope>NUCLEOTIDE SEQUENCE [LARGE SCALE GENOMIC DNA]</scope>
    <source>
        <strain evidence="6 7">NBRC 106684</strain>
    </source>
</reference>
<evidence type="ECO:0000313" key="7">
    <source>
        <dbReference type="Proteomes" id="UP000653076"/>
    </source>
</evidence>
<gene>
    <name evidence="6" type="ORF">Vqi01_39250</name>
</gene>
<name>A0ABQ4JEZ2_9ACTN</name>
<evidence type="ECO:0000313" key="6">
    <source>
        <dbReference type="EMBL" id="GIJ28763.1"/>
    </source>
</evidence>
<dbReference type="PANTHER" id="PTHR10314">
    <property type="entry name" value="CYSTATHIONINE BETA-SYNTHASE"/>
    <property type="match status" value="1"/>
</dbReference>
<organism evidence="6 7">
    <name type="scientific">Micromonospora qiuiae</name>
    <dbReference type="NCBI Taxonomy" id="502268"/>
    <lineage>
        <taxon>Bacteria</taxon>
        <taxon>Bacillati</taxon>
        <taxon>Actinomycetota</taxon>
        <taxon>Actinomycetes</taxon>
        <taxon>Micromonosporales</taxon>
        <taxon>Micromonosporaceae</taxon>
        <taxon>Micromonospora</taxon>
    </lineage>
</organism>
<proteinExistence type="predicted"/>
<dbReference type="InterPro" id="IPR050214">
    <property type="entry name" value="Cys_Synth/Cystath_Beta-Synth"/>
</dbReference>
<comment type="subunit">
    <text evidence="2">Homodimer.</text>
</comment>
<keyword evidence="4" id="KW-0663">Pyridoxal phosphate</keyword>
<dbReference type="InterPro" id="IPR036052">
    <property type="entry name" value="TrpB-like_PALP_sf"/>
</dbReference>
<dbReference type="RefSeq" id="WP_204036271.1">
    <property type="nucleotide sequence ID" value="NZ_BOPC01000054.1"/>
</dbReference>
<dbReference type="Proteomes" id="UP000653076">
    <property type="component" value="Unassembled WGS sequence"/>
</dbReference>
<dbReference type="Gene3D" id="3.40.50.1100">
    <property type="match status" value="2"/>
</dbReference>
<evidence type="ECO:0000256" key="4">
    <source>
        <dbReference type="ARBA" id="ARBA00022898"/>
    </source>
</evidence>
<protein>
    <recommendedName>
        <fullName evidence="5">Tryptophan synthase beta chain-like PALP domain-containing protein</fullName>
    </recommendedName>
</protein>
<accession>A0ABQ4JEZ2</accession>